<evidence type="ECO:0000256" key="1">
    <source>
        <dbReference type="SAM" id="MobiDB-lite"/>
    </source>
</evidence>
<dbReference type="Proteomes" id="UP000293519">
    <property type="component" value="Unassembled WGS sequence"/>
</dbReference>
<name>A0A4Q7LTM8_9MICO</name>
<dbReference type="PANTHER" id="PTHR37938">
    <property type="entry name" value="BLL0215 PROTEIN"/>
    <property type="match status" value="1"/>
</dbReference>
<evidence type="ECO:0000259" key="3">
    <source>
        <dbReference type="Pfam" id="PF03703"/>
    </source>
</evidence>
<feature type="transmembrane region" description="Helical" evidence="2">
    <location>
        <begin position="57"/>
        <end position="82"/>
    </location>
</feature>
<reference evidence="4 5" key="1">
    <citation type="journal article" date="2015" name="Stand. Genomic Sci.">
        <title>Genomic Encyclopedia of Bacterial and Archaeal Type Strains, Phase III: the genomes of soil and plant-associated and newly described type strains.</title>
        <authorList>
            <person name="Whitman W.B."/>
            <person name="Woyke T."/>
            <person name="Klenk H.P."/>
            <person name="Zhou Y."/>
            <person name="Lilburn T.G."/>
            <person name="Beck B.J."/>
            <person name="De Vos P."/>
            <person name="Vandamme P."/>
            <person name="Eisen J.A."/>
            <person name="Garrity G."/>
            <person name="Hugenholtz P."/>
            <person name="Kyrpides N.C."/>
        </authorList>
    </citation>
    <scope>NUCLEOTIDE SEQUENCE [LARGE SCALE GENOMIC DNA]</scope>
    <source>
        <strain evidence="4 5">CV2</strain>
    </source>
</reference>
<evidence type="ECO:0000313" key="5">
    <source>
        <dbReference type="Proteomes" id="UP000293519"/>
    </source>
</evidence>
<proteinExistence type="predicted"/>
<sequence length="188" mass="21076">MNKDMTGPVDTTGVQRAPEQVIVRLHPHARRVLLPNLLVPVIVGAASWVAFTVDELWQVFAVLAAAVGLLLLFWAVPMVRWLNTRYTLTTRRMIIQRGLLARHRTELLHSRGYDVAVRQAGLQVIFRSGDVLINTGLDRPVMLRDVPSARLVQSALSDLMETSTSSVAAQRRRENTETATGSFRRDRV</sequence>
<feature type="domain" description="YdbS-like PH" evidence="3">
    <location>
        <begin position="81"/>
        <end position="153"/>
    </location>
</feature>
<dbReference type="InterPro" id="IPR005182">
    <property type="entry name" value="YdbS-like_PH"/>
</dbReference>
<keyword evidence="2" id="KW-0812">Transmembrane</keyword>
<organism evidence="4 5">
    <name type="scientific">Microcella putealis</name>
    <dbReference type="NCBI Taxonomy" id="337005"/>
    <lineage>
        <taxon>Bacteria</taxon>
        <taxon>Bacillati</taxon>
        <taxon>Actinomycetota</taxon>
        <taxon>Actinomycetes</taxon>
        <taxon>Micrococcales</taxon>
        <taxon>Microbacteriaceae</taxon>
        <taxon>Microcella</taxon>
    </lineage>
</organism>
<dbReference type="Pfam" id="PF03703">
    <property type="entry name" value="bPH_2"/>
    <property type="match status" value="1"/>
</dbReference>
<gene>
    <name evidence="4" type="ORF">EV141_1100</name>
</gene>
<keyword evidence="2" id="KW-1133">Transmembrane helix</keyword>
<accession>A0A4Q7LTM8</accession>
<keyword evidence="5" id="KW-1185">Reference proteome</keyword>
<feature type="transmembrane region" description="Helical" evidence="2">
    <location>
        <begin position="32"/>
        <end position="51"/>
    </location>
</feature>
<evidence type="ECO:0000313" key="4">
    <source>
        <dbReference type="EMBL" id="RZS57388.1"/>
    </source>
</evidence>
<dbReference type="AlphaFoldDB" id="A0A4Q7LTM8"/>
<dbReference type="PANTHER" id="PTHR37938:SF1">
    <property type="entry name" value="BLL0215 PROTEIN"/>
    <property type="match status" value="1"/>
</dbReference>
<dbReference type="EMBL" id="SGWW01000002">
    <property type="protein sequence ID" value="RZS57388.1"/>
    <property type="molecule type" value="Genomic_DNA"/>
</dbReference>
<comment type="caution">
    <text evidence="4">The sequence shown here is derived from an EMBL/GenBank/DDBJ whole genome shotgun (WGS) entry which is preliminary data.</text>
</comment>
<evidence type="ECO:0000256" key="2">
    <source>
        <dbReference type="SAM" id="Phobius"/>
    </source>
</evidence>
<protein>
    <submittedName>
        <fullName evidence="4">PH (Pleckstrin Homology) domain-containing protein</fullName>
    </submittedName>
</protein>
<feature type="region of interest" description="Disordered" evidence="1">
    <location>
        <begin position="163"/>
        <end position="188"/>
    </location>
</feature>
<keyword evidence="2" id="KW-0472">Membrane</keyword>